<comment type="caution">
    <text evidence="1">The sequence shown here is derived from an EMBL/GenBank/DDBJ whole genome shotgun (WGS) entry which is preliminary data.</text>
</comment>
<reference evidence="1" key="1">
    <citation type="journal article" date="2022" name="Int. J. Mol. Sci.">
        <title>Draft Genome of Tanacetum Coccineum: Genomic Comparison of Closely Related Tanacetum-Family Plants.</title>
        <authorList>
            <person name="Yamashiro T."/>
            <person name="Shiraishi A."/>
            <person name="Nakayama K."/>
            <person name="Satake H."/>
        </authorList>
    </citation>
    <scope>NUCLEOTIDE SEQUENCE</scope>
</reference>
<evidence type="ECO:0000313" key="2">
    <source>
        <dbReference type="Proteomes" id="UP001151760"/>
    </source>
</evidence>
<name>A0ABQ4WMX9_9ASTR</name>
<reference evidence="1" key="2">
    <citation type="submission" date="2022-01" db="EMBL/GenBank/DDBJ databases">
        <authorList>
            <person name="Yamashiro T."/>
            <person name="Shiraishi A."/>
            <person name="Satake H."/>
            <person name="Nakayama K."/>
        </authorList>
    </citation>
    <scope>NUCLEOTIDE SEQUENCE</scope>
</reference>
<dbReference type="EMBL" id="BQNB010008783">
    <property type="protein sequence ID" value="GJS54244.1"/>
    <property type="molecule type" value="Genomic_DNA"/>
</dbReference>
<gene>
    <name evidence="1" type="ORF">Tco_0627606</name>
</gene>
<accession>A0ABQ4WMX9</accession>
<organism evidence="1 2">
    <name type="scientific">Tanacetum coccineum</name>
    <dbReference type="NCBI Taxonomy" id="301880"/>
    <lineage>
        <taxon>Eukaryota</taxon>
        <taxon>Viridiplantae</taxon>
        <taxon>Streptophyta</taxon>
        <taxon>Embryophyta</taxon>
        <taxon>Tracheophyta</taxon>
        <taxon>Spermatophyta</taxon>
        <taxon>Magnoliopsida</taxon>
        <taxon>eudicotyledons</taxon>
        <taxon>Gunneridae</taxon>
        <taxon>Pentapetalae</taxon>
        <taxon>asterids</taxon>
        <taxon>campanulids</taxon>
        <taxon>Asterales</taxon>
        <taxon>Asteraceae</taxon>
        <taxon>Asteroideae</taxon>
        <taxon>Anthemideae</taxon>
        <taxon>Anthemidinae</taxon>
        <taxon>Tanacetum</taxon>
    </lineage>
</organism>
<proteinExistence type="predicted"/>
<keyword evidence="2" id="KW-1185">Reference proteome</keyword>
<evidence type="ECO:0000313" key="1">
    <source>
        <dbReference type="EMBL" id="GJS54244.1"/>
    </source>
</evidence>
<protein>
    <submittedName>
        <fullName evidence="1">Uncharacterized protein</fullName>
    </submittedName>
</protein>
<sequence length="326" mass="37798">MPRKNINGLSAMLYEALKEMLPLIVNREVNKIAKTIVNDVVANHIPLQIKFKKITIANPCRTSAIRPRDHEDHQDDDARLEGGVVRRGRKRLNMEPIQIDDDEVPTKEVSQELLEEMSMEIDEAQLQKMQNYLKSDIVWESMKEMLSLSTSKKKALVVHSCQRDPKAPPMTLLNQDMFYLKHGHEHNFIVELIVRRANGKIDSIKEPSYKYLKMNDIEDLYMLCINGKVDNYKETGLLGSLSVFIRSKQEKLLTITSEPVVRLIYKNNKKEKRVMVYKGIHKFCDATLKTVLEKLKRYNKDVKYEYANPRPSDADVDYDTLSGFII</sequence>
<dbReference type="Proteomes" id="UP001151760">
    <property type="component" value="Unassembled WGS sequence"/>
</dbReference>